<dbReference type="EMBL" id="DYWO01000121">
    <property type="protein sequence ID" value="HJF48928.1"/>
    <property type="molecule type" value="Genomic_DNA"/>
</dbReference>
<dbReference type="Pfam" id="PF05239">
    <property type="entry name" value="PRC"/>
    <property type="match status" value="1"/>
</dbReference>
<evidence type="ECO:0000313" key="4">
    <source>
        <dbReference type="Proteomes" id="UP000775129"/>
    </source>
</evidence>
<dbReference type="Proteomes" id="UP000775129">
    <property type="component" value="Unassembled WGS sequence"/>
</dbReference>
<sequence length="172" mass="17741">MSAERTPEDRTSGLTGGPEPEDARDQPLVHHRAPGLQALAGLTVRGSDDRVVGRVRDVYQHDASGELAALTVMPRQLSSRTVMIPAAAIGGLTPPGASPAPDKDAVVRLRVDAATARAGRRPPATAHVGPEELREAAAALGLVAEDAAGPDDGGAPDRGHHVESSAPEDEPR</sequence>
<proteinExistence type="predicted"/>
<accession>A0A921GPK1</accession>
<evidence type="ECO:0000313" key="3">
    <source>
        <dbReference type="EMBL" id="HJF48928.1"/>
    </source>
</evidence>
<name>A0A921GPK1_9MICO</name>
<reference evidence="3" key="2">
    <citation type="submission" date="2021-09" db="EMBL/GenBank/DDBJ databases">
        <authorList>
            <person name="Gilroy R."/>
        </authorList>
    </citation>
    <scope>NUCLEOTIDE SEQUENCE</scope>
    <source>
        <strain evidence="3">1647</strain>
    </source>
</reference>
<protein>
    <submittedName>
        <fullName evidence="3">PRC-barrel domain-containing protein</fullName>
    </submittedName>
</protein>
<feature type="compositionally biased region" description="Basic and acidic residues" evidence="1">
    <location>
        <begin position="155"/>
        <end position="172"/>
    </location>
</feature>
<organism evidence="3 4">
    <name type="scientific">Brachybacterium paraconglomeratum</name>
    <dbReference type="NCBI Taxonomy" id="173362"/>
    <lineage>
        <taxon>Bacteria</taxon>
        <taxon>Bacillati</taxon>
        <taxon>Actinomycetota</taxon>
        <taxon>Actinomycetes</taxon>
        <taxon>Micrococcales</taxon>
        <taxon>Dermabacteraceae</taxon>
        <taxon>Brachybacterium</taxon>
    </lineage>
</organism>
<dbReference type="InterPro" id="IPR011033">
    <property type="entry name" value="PRC_barrel-like_sf"/>
</dbReference>
<feature type="domain" description="PRC-barrel" evidence="2">
    <location>
        <begin position="39"/>
        <end position="87"/>
    </location>
</feature>
<feature type="region of interest" description="Disordered" evidence="1">
    <location>
        <begin position="140"/>
        <end position="172"/>
    </location>
</feature>
<reference evidence="3" key="1">
    <citation type="journal article" date="2021" name="PeerJ">
        <title>Extensive microbial diversity within the chicken gut microbiome revealed by metagenomics and culture.</title>
        <authorList>
            <person name="Gilroy R."/>
            <person name="Ravi A."/>
            <person name="Getino M."/>
            <person name="Pursley I."/>
            <person name="Horton D.L."/>
            <person name="Alikhan N.F."/>
            <person name="Baker D."/>
            <person name="Gharbi K."/>
            <person name="Hall N."/>
            <person name="Watson M."/>
            <person name="Adriaenssens E.M."/>
            <person name="Foster-Nyarko E."/>
            <person name="Jarju S."/>
            <person name="Secka A."/>
            <person name="Antonio M."/>
            <person name="Oren A."/>
            <person name="Chaudhuri R.R."/>
            <person name="La Ragione R."/>
            <person name="Hildebrand F."/>
            <person name="Pallen M.J."/>
        </authorList>
    </citation>
    <scope>NUCLEOTIDE SEQUENCE</scope>
    <source>
        <strain evidence="3">1647</strain>
    </source>
</reference>
<feature type="region of interest" description="Disordered" evidence="1">
    <location>
        <begin position="1"/>
        <end position="35"/>
    </location>
</feature>
<gene>
    <name evidence="3" type="ORF">K8W24_03875</name>
</gene>
<comment type="caution">
    <text evidence="3">The sequence shown here is derived from an EMBL/GenBank/DDBJ whole genome shotgun (WGS) entry which is preliminary data.</text>
</comment>
<dbReference type="InterPro" id="IPR027275">
    <property type="entry name" value="PRC-brl_dom"/>
</dbReference>
<dbReference type="SUPFAM" id="SSF50346">
    <property type="entry name" value="PRC-barrel domain"/>
    <property type="match status" value="1"/>
</dbReference>
<evidence type="ECO:0000256" key="1">
    <source>
        <dbReference type="SAM" id="MobiDB-lite"/>
    </source>
</evidence>
<feature type="compositionally biased region" description="Basic and acidic residues" evidence="1">
    <location>
        <begin position="1"/>
        <end position="11"/>
    </location>
</feature>
<evidence type="ECO:0000259" key="2">
    <source>
        <dbReference type="Pfam" id="PF05239"/>
    </source>
</evidence>
<dbReference type="AlphaFoldDB" id="A0A921GPK1"/>